<name>A0A5C6F963_9BACT</name>
<keyword evidence="2" id="KW-1185">Reference proteome</keyword>
<comment type="caution">
    <text evidence="1">The sequence shown here is derived from an EMBL/GenBank/DDBJ whole genome shotgun (WGS) entry which is preliminary data.</text>
</comment>
<evidence type="ECO:0000313" key="1">
    <source>
        <dbReference type="EMBL" id="TWU57100.1"/>
    </source>
</evidence>
<organism evidence="1 2">
    <name type="scientific">Rubripirellula reticaptiva</name>
    <dbReference type="NCBI Taxonomy" id="2528013"/>
    <lineage>
        <taxon>Bacteria</taxon>
        <taxon>Pseudomonadati</taxon>
        <taxon>Planctomycetota</taxon>
        <taxon>Planctomycetia</taxon>
        <taxon>Pirellulales</taxon>
        <taxon>Pirellulaceae</taxon>
        <taxon>Rubripirellula</taxon>
    </lineage>
</organism>
<evidence type="ECO:0000313" key="2">
    <source>
        <dbReference type="Proteomes" id="UP000317977"/>
    </source>
</evidence>
<dbReference type="EMBL" id="SJPX01000001">
    <property type="protein sequence ID" value="TWU57100.1"/>
    <property type="molecule type" value="Genomic_DNA"/>
</dbReference>
<protein>
    <submittedName>
        <fullName evidence="1">Uncharacterized protein</fullName>
    </submittedName>
</protein>
<accession>A0A5C6F963</accession>
<reference evidence="1 2" key="1">
    <citation type="submission" date="2019-02" db="EMBL/GenBank/DDBJ databases">
        <title>Deep-cultivation of Planctomycetes and their phenomic and genomic characterization uncovers novel biology.</title>
        <authorList>
            <person name="Wiegand S."/>
            <person name="Jogler M."/>
            <person name="Boedeker C."/>
            <person name="Pinto D."/>
            <person name="Vollmers J."/>
            <person name="Rivas-Marin E."/>
            <person name="Kohn T."/>
            <person name="Peeters S.H."/>
            <person name="Heuer A."/>
            <person name="Rast P."/>
            <person name="Oberbeckmann S."/>
            <person name="Bunk B."/>
            <person name="Jeske O."/>
            <person name="Meyerdierks A."/>
            <person name="Storesund J.E."/>
            <person name="Kallscheuer N."/>
            <person name="Luecker S."/>
            <person name="Lage O.M."/>
            <person name="Pohl T."/>
            <person name="Merkel B.J."/>
            <person name="Hornburger P."/>
            <person name="Mueller R.-W."/>
            <person name="Bruemmer F."/>
            <person name="Labrenz M."/>
            <person name="Spormann A.M."/>
            <person name="Op Den Camp H."/>
            <person name="Overmann J."/>
            <person name="Amann R."/>
            <person name="Jetten M.S.M."/>
            <person name="Mascher T."/>
            <person name="Medema M.H."/>
            <person name="Devos D.P."/>
            <person name="Kaster A.-K."/>
            <person name="Ovreas L."/>
            <person name="Rohde M."/>
            <person name="Galperin M.Y."/>
            <person name="Jogler C."/>
        </authorList>
    </citation>
    <scope>NUCLEOTIDE SEQUENCE [LARGE SCALE GENOMIC DNA]</scope>
    <source>
        <strain evidence="1 2">Poly59</strain>
    </source>
</reference>
<proteinExistence type="predicted"/>
<dbReference type="Proteomes" id="UP000317977">
    <property type="component" value="Unassembled WGS sequence"/>
</dbReference>
<dbReference type="AlphaFoldDB" id="A0A5C6F963"/>
<gene>
    <name evidence="1" type="ORF">Poly59_00050</name>
</gene>
<sequence>MSPAMTGFQIIEWDNIVCRPLGERIIHVERDIGKQLMSTSGWLAFQIGTEFNI</sequence>